<feature type="compositionally biased region" description="Low complexity" evidence="1">
    <location>
        <begin position="51"/>
        <end position="60"/>
    </location>
</feature>
<sequence>MPASSCWWLVSAGVAHVGRNDRAPRCRASTTPAQRMDHATRTQEKKKKKCAAINNNNNNNNKEEGKEEKGSDSKVYVTKRIGWPASIDDISSSLIACQFCKRGNSCHHTHAHTWMWKPFVTAPMHHRTAGLRKITKSVAAQKKSATSIRVQSRVVAFVRDAVRGVRILPVRPGAVLLALPLLDALPAEPRVLLRLLLLRRRRLGHLPLHLRRLLRREVLQRHGGRVAVDHQLLLHLLPEKLLTRDGAHRLARQTPRPRERISVHRLRVLRRADDHAAAGQHRVGLSPERQLPAPHGVQRLLVLRRDGRALLRLDRAQHVQLACGELQLVAGVIDRPPQPREGALAQRLLLLPARLLQPLAARLQQLAHAAPLRVKVLHPRLQLRPRAAQLARLALQLDALRALLGAVDAVPLHGLLRHQLHVLHPLEENPEPRVRPRERLLPRQRRQRGAAGQHAVRVRAQLRHPRGAAAAAPAQQRALAGKALRCAPGNGGRIAPSLRALQSLVEVADEVRRPHHLHGGGAVIIQAVVRGEGAGGAHTLPEQLALGDELAHEAKEAAVRAGQRAVQHLRVVPLRQRAEVALDGGATAVVQSGGHRTRSEEKSKGEVLRAGGFKDAVWIGV</sequence>
<evidence type="ECO:0000256" key="1">
    <source>
        <dbReference type="SAM" id="MobiDB-lite"/>
    </source>
</evidence>
<gene>
    <name evidence="2" type="ORF">STCU_01656</name>
</gene>
<dbReference type="EMBL" id="ATMH01001656">
    <property type="protein sequence ID" value="EPY34314.1"/>
    <property type="molecule type" value="Genomic_DNA"/>
</dbReference>
<evidence type="ECO:0000313" key="2">
    <source>
        <dbReference type="EMBL" id="EPY34314.1"/>
    </source>
</evidence>
<proteinExistence type="predicted"/>
<protein>
    <submittedName>
        <fullName evidence="2">Uncharacterized protein</fullName>
    </submittedName>
</protein>
<dbReference type="AlphaFoldDB" id="S9UZX0"/>
<keyword evidence="3" id="KW-1185">Reference proteome</keyword>
<accession>S9UZX0</accession>
<feature type="compositionally biased region" description="Basic and acidic residues" evidence="1">
    <location>
        <begin position="61"/>
        <end position="72"/>
    </location>
</feature>
<organism evidence="2 3">
    <name type="scientific">Strigomonas culicis</name>
    <dbReference type="NCBI Taxonomy" id="28005"/>
    <lineage>
        <taxon>Eukaryota</taxon>
        <taxon>Discoba</taxon>
        <taxon>Euglenozoa</taxon>
        <taxon>Kinetoplastea</taxon>
        <taxon>Metakinetoplastina</taxon>
        <taxon>Trypanosomatida</taxon>
        <taxon>Trypanosomatidae</taxon>
        <taxon>Strigomonadinae</taxon>
        <taxon>Strigomonas</taxon>
    </lineage>
</organism>
<name>S9UZX0_9TRYP</name>
<evidence type="ECO:0000313" key="3">
    <source>
        <dbReference type="Proteomes" id="UP000015354"/>
    </source>
</evidence>
<comment type="caution">
    <text evidence="2">The sequence shown here is derived from an EMBL/GenBank/DDBJ whole genome shotgun (WGS) entry which is preliminary data.</text>
</comment>
<feature type="region of interest" description="Disordered" evidence="1">
    <location>
        <begin position="23"/>
        <end position="73"/>
    </location>
</feature>
<dbReference type="Proteomes" id="UP000015354">
    <property type="component" value="Unassembled WGS sequence"/>
</dbReference>
<reference evidence="2 3" key="1">
    <citation type="journal article" date="2013" name="PLoS ONE">
        <title>Predicting the Proteins of Angomonas deanei, Strigomonas culicis and Their Respective Endosymbionts Reveals New Aspects of the Trypanosomatidae Family.</title>
        <authorList>
            <person name="Motta M.C."/>
            <person name="Martins A.C."/>
            <person name="de Souza S.S."/>
            <person name="Catta-Preta C.M."/>
            <person name="Silva R."/>
            <person name="Klein C.C."/>
            <person name="de Almeida L.G."/>
            <person name="de Lima Cunha O."/>
            <person name="Ciapina L.P."/>
            <person name="Brocchi M."/>
            <person name="Colabardini A.C."/>
            <person name="de Araujo Lima B."/>
            <person name="Machado C.R."/>
            <person name="de Almeida Soares C.M."/>
            <person name="Probst C.M."/>
            <person name="de Menezes C.B."/>
            <person name="Thompson C.E."/>
            <person name="Bartholomeu D.C."/>
            <person name="Gradia D.F."/>
            <person name="Pavoni D.P."/>
            <person name="Grisard E.C."/>
            <person name="Fantinatti-Garboggini F."/>
            <person name="Marchini F.K."/>
            <person name="Rodrigues-Luiz G.F."/>
            <person name="Wagner G."/>
            <person name="Goldman G.H."/>
            <person name="Fietto J.L."/>
            <person name="Elias M.C."/>
            <person name="Goldman M.H."/>
            <person name="Sagot M.F."/>
            <person name="Pereira M."/>
            <person name="Stoco P.H."/>
            <person name="de Mendonca-Neto R.P."/>
            <person name="Teixeira S.M."/>
            <person name="Maciel T.E."/>
            <person name="de Oliveira Mendes T.A."/>
            <person name="Urmenyi T.P."/>
            <person name="de Souza W."/>
            <person name="Schenkman S."/>
            <person name="de Vasconcelos A.T."/>
        </authorList>
    </citation>
    <scope>NUCLEOTIDE SEQUENCE [LARGE SCALE GENOMIC DNA]</scope>
</reference>